<name>A0A356WBE1_9PROT</name>
<evidence type="ECO:0000313" key="3">
    <source>
        <dbReference type="Proteomes" id="UP000263957"/>
    </source>
</evidence>
<organism evidence="2 3">
    <name type="scientific">Hyphomonas atlantica</name>
    <dbReference type="NCBI Taxonomy" id="1280948"/>
    <lineage>
        <taxon>Bacteria</taxon>
        <taxon>Pseudomonadati</taxon>
        <taxon>Pseudomonadota</taxon>
        <taxon>Alphaproteobacteria</taxon>
        <taxon>Hyphomonadales</taxon>
        <taxon>Hyphomonadaceae</taxon>
        <taxon>Hyphomonas</taxon>
    </lineage>
</organism>
<feature type="compositionally biased region" description="Low complexity" evidence="1">
    <location>
        <begin position="111"/>
        <end position="128"/>
    </location>
</feature>
<dbReference type="EMBL" id="DOGS01000319">
    <property type="protein sequence ID" value="HBQ50315.1"/>
    <property type="molecule type" value="Genomic_DNA"/>
</dbReference>
<evidence type="ECO:0000313" key="2">
    <source>
        <dbReference type="EMBL" id="HBQ50315.1"/>
    </source>
</evidence>
<dbReference type="Proteomes" id="UP000263957">
    <property type="component" value="Unassembled WGS sequence"/>
</dbReference>
<evidence type="ECO:0000256" key="1">
    <source>
        <dbReference type="SAM" id="MobiDB-lite"/>
    </source>
</evidence>
<gene>
    <name evidence="2" type="ORF">DD728_15810</name>
</gene>
<sequence>MSITENSFIVMMPTAQIKPENRIHLEDLAPDVLVRLHGNTAIAAFRQRVYYEMQYDLRQLEDGLNALATEIARRIGGATASAKSDTGTGSGDGGRGPALAAAHVQIKDLQAKLAPPQQQAQRKPIQQQRRSRGMEM</sequence>
<reference evidence="2 3" key="1">
    <citation type="journal article" date="2018" name="Nat. Biotechnol.">
        <title>A standardized bacterial taxonomy based on genome phylogeny substantially revises the tree of life.</title>
        <authorList>
            <person name="Parks D.H."/>
            <person name="Chuvochina M."/>
            <person name="Waite D.W."/>
            <person name="Rinke C."/>
            <person name="Skarshewski A."/>
            <person name="Chaumeil P.A."/>
            <person name="Hugenholtz P."/>
        </authorList>
    </citation>
    <scope>NUCLEOTIDE SEQUENCE [LARGE SCALE GENOMIC DNA]</scope>
    <source>
        <strain evidence="2">UBA10378</strain>
    </source>
</reference>
<dbReference type="AlphaFoldDB" id="A0A356WBE1"/>
<feature type="compositionally biased region" description="Low complexity" evidence="1">
    <location>
        <begin position="77"/>
        <end position="87"/>
    </location>
</feature>
<accession>A0A356WBE1</accession>
<feature type="region of interest" description="Disordered" evidence="1">
    <location>
        <begin position="77"/>
        <end position="136"/>
    </location>
</feature>
<proteinExistence type="predicted"/>
<protein>
    <submittedName>
        <fullName evidence="2">Uncharacterized protein</fullName>
    </submittedName>
</protein>
<comment type="caution">
    <text evidence="2">The sequence shown here is derived from an EMBL/GenBank/DDBJ whole genome shotgun (WGS) entry which is preliminary data.</text>
</comment>